<keyword evidence="12" id="KW-1185">Reference proteome</keyword>
<dbReference type="Proteomes" id="UP001497497">
    <property type="component" value="Unassembled WGS sequence"/>
</dbReference>
<comment type="caution">
    <text evidence="11">The sequence shown here is derived from an EMBL/GenBank/DDBJ whole genome shotgun (WGS) entry which is preliminary data.</text>
</comment>
<feature type="region of interest" description="Disordered" evidence="10">
    <location>
        <begin position="266"/>
        <end position="351"/>
    </location>
</feature>
<reference evidence="11 12" key="1">
    <citation type="submission" date="2024-04" db="EMBL/GenBank/DDBJ databases">
        <authorList>
            <consortium name="Genoscope - CEA"/>
            <person name="William W."/>
        </authorList>
    </citation>
    <scope>NUCLEOTIDE SEQUENCE [LARGE SCALE GENOMIC DNA]</scope>
</reference>
<comment type="function">
    <text evidence="8">Centrosomal protein required for establishing a robust mitotic centrosome architecture that can endure the forces that converge on the centrosomes during spindle formation. Required for stabilizing the expanded pericentriolar material around the centriole.</text>
</comment>
<feature type="compositionally biased region" description="Basic and acidic residues" evidence="10">
    <location>
        <begin position="266"/>
        <end position="281"/>
    </location>
</feature>
<feature type="compositionally biased region" description="Low complexity" evidence="10">
    <location>
        <begin position="131"/>
        <end position="144"/>
    </location>
</feature>
<name>A0AAV2I381_LYMST</name>
<dbReference type="GO" id="GO:0007051">
    <property type="term" value="P:spindle organization"/>
    <property type="evidence" value="ECO:0007669"/>
    <property type="project" value="InterPro"/>
</dbReference>
<feature type="compositionally biased region" description="Low complexity" evidence="10">
    <location>
        <begin position="644"/>
        <end position="654"/>
    </location>
</feature>
<evidence type="ECO:0000256" key="6">
    <source>
        <dbReference type="ARBA" id="ARBA00023212"/>
    </source>
</evidence>
<evidence type="ECO:0000256" key="8">
    <source>
        <dbReference type="ARBA" id="ARBA00024919"/>
    </source>
</evidence>
<feature type="region of interest" description="Disordered" evidence="10">
    <location>
        <begin position="590"/>
        <end position="615"/>
    </location>
</feature>
<proteinExistence type="inferred from homology"/>
<feature type="region of interest" description="Disordered" evidence="10">
    <location>
        <begin position="524"/>
        <end position="549"/>
    </location>
</feature>
<evidence type="ECO:0000256" key="9">
    <source>
        <dbReference type="ARBA" id="ARBA00031153"/>
    </source>
</evidence>
<comment type="similarity">
    <text evidence="3">Belongs to the kizuna family.</text>
</comment>
<feature type="compositionally biased region" description="Basic and acidic residues" evidence="10">
    <location>
        <begin position="192"/>
        <end position="208"/>
    </location>
</feature>
<dbReference type="PANTHER" id="PTHR16299">
    <property type="entry name" value="CENTROSOMAL PROTEIN KIZUNA"/>
    <property type="match status" value="1"/>
</dbReference>
<dbReference type="PANTHER" id="PTHR16299:SF2">
    <property type="entry name" value="CENTROSOMAL PROTEIN KIZUNA"/>
    <property type="match status" value="1"/>
</dbReference>
<evidence type="ECO:0000256" key="5">
    <source>
        <dbReference type="ARBA" id="ARBA00022490"/>
    </source>
</evidence>
<evidence type="ECO:0000256" key="2">
    <source>
        <dbReference type="ARBA" id="ARBA00004300"/>
    </source>
</evidence>
<evidence type="ECO:0000313" key="11">
    <source>
        <dbReference type="EMBL" id="CAL1540976.1"/>
    </source>
</evidence>
<evidence type="ECO:0000256" key="1">
    <source>
        <dbReference type="ARBA" id="ARBA00004120"/>
    </source>
</evidence>
<feature type="region of interest" description="Disordered" evidence="10">
    <location>
        <begin position="639"/>
        <end position="677"/>
    </location>
</feature>
<evidence type="ECO:0000256" key="7">
    <source>
        <dbReference type="ARBA" id="ARBA00023273"/>
    </source>
</evidence>
<feature type="compositionally biased region" description="Polar residues" evidence="10">
    <location>
        <begin position="329"/>
        <end position="342"/>
    </location>
</feature>
<dbReference type="EMBL" id="CAXITT010000408">
    <property type="protein sequence ID" value="CAL1540976.1"/>
    <property type="molecule type" value="Genomic_DNA"/>
</dbReference>
<feature type="region of interest" description="Disordered" evidence="10">
    <location>
        <begin position="119"/>
        <end position="208"/>
    </location>
</feature>
<feature type="compositionally biased region" description="Polar residues" evidence="10">
    <location>
        <begin position="591"/>
        <end position="607"/>
    </location>
</feature>
<keyword evidence="7" id="KW-0966">Cell projection</keyword>
<evidence type="ECO:0000256" key="3">
    <source>
        <dbReference type="ARBA" id="ARBA00010767"/>
    </source>
</evidence>
<evidence type="ECO:0000313" key="12">
    <source>
        <dbReference type="Proteomes" id="UP001497497"/>
    </source>
</evidence>
<keyword evidence="5" id="KW-0963">Cytoplasm</keyword>
<evidence type="ECO:0000256" key="10">
    <source>
        <dbReference type="SAM" id="MobiDB-lite"/>
    </source>
</evidence>
<comment type="subcellular location">
    <subcellularLocation>
        <location evidence="1">Cytoplasm</location>
        <location evidence="1">Cytoskeleton</location>
        <location evidence="1">Cilium basal body</location>
    </subcellularLocation>
    <subcellularLocation>
        <location evidence="2">Cytoplasm</location>
        <location evidence="2">Cytoskeleton</location>
        <location evidence="2">Microtubule organizing center</location>
        <location evidence="2">Centrosome</location>
    </subcellularLocation>
</comment>
<sequence length="711" mass="80444">MASSNVHFYERQKELQDTIANCEQQRANLDLEFRRAIQVDETSSKMKATRLHTYWKKICEDERRAKQRNEMLLREFQRIDTHMSEMNARTQKLALMKKQYEDYIARTYPQWNELMNGLPKKQQQEPPTDDQSQFKSSTTSKQNQPSQQNLERSNAESPLSNTQVSINHKTQENSVVKTDDRLSVRANIPRTDSSKTKLKDQQPEHGEQVHHEYNEDSQFQYKKEGHAHKPGEYNEQDEIKPSGIYANLPLSNNDHGDQLDLRNQPEKEETIQQPNKIDKKNVHPNRSAESQSRPPDKPTESLSKSMVPLKEDDEASEFMTDSDLPMANSLGNTQVKPFSQNTREVESTKIKKTSGSIKPELSVDGLLNLLKVIESDMVDAFSHEGYYRSSWPNTAQKNDIIRKANAEDDLTRVDANLISMVVLEQITLIVRSLDENCLLPENLLQGNVSTLTATTLRNQLSPKGQIIWDALWSHFTKLVKQEALEPKELSAIFTPCLVADGGSQDKGHQFICYILEELNTEKPGTPQWNTSVSPGNTLGGSGSLMEDGRVPPLKFGSLLDKPFSDDESSYLTTSIPRDTIPLNETDAYKSMVSSTTGLQPRRQSSTQEDTDDDVEKQIASAISKKPVSQLPAQQRILERDDPSETSSQTMQTSSHVYVPSAFTPRKGMNKFGSGQPRFGVKISSDLDTDTEVDAGIFGSSKKIEDDFDFYD</sequence>
<feature type="compositionally biased region" description="Polar residues" evidence="10">
    <location>
        <begin position="145"/>
        <end position="176"/>
    </location>
</feature>
<evidence type="ECO:0000256" key="4">
    <source>
        <dbReference type="ARBA" id="ARBA00013872"/>
    </source>
</evidence>
<organism evidence="11 12">
    <name type="scientific">Lymnaea stagnalis</name>
    <name type="common">Great pond snail</name>
    <name type="synonym">Helix stagnalis</name>
    <dbReference type="NCBI Taxonomy" id="6523"/>
    <lineage>
        <taxon>Eukaryota</taxon>
        <taxon>Metazoa</taxon>
        <taxon>Spiralia</taxon>
        <taxon>Lophotrochozoa</taxon>
        <taxon>Mollusca</taxon>
        <taxon>Gastropoda</taxon>
        <taxon>Heterobranchia</taxon>
        <taxon>Euthyneura</taxon>
        <taxon>Panpulmonata</taxon>
        <taxon>Hygrophila</taxon>
        <taxon>Lymnaeoidea</taxon>
        <taxon>Lymnaeidae</taxon>
        <taxon>Lymnaea</taxon>
    </lineage>
</organism>
<dbReference type="GO" id="GO:0005813">
    <property type="term" value="C:centrosome"/>
    <property type="evidence" value="ECO:0007669"/>
    <property type="project" value="UniProtKB-SubCell"/>
</dbReference>
<protein>
    <recommendedName>
        <fullName evidence="4">Centrosomal protein kizuna</fullName>
    </recommendedName>
    <alternativeName>
        <fullName evidence="9">Polo-like kinase 1 substrate 1</fullName>
    </alternativeName>
</protein>
<accession>A0AAV2I381</accession>
<gene>
    <name evidence="11" type="ORF">GSLYS_00014625001</name>
</gene>
<feature type="compositionally biased region" description="Polar residues" evidence="10">
    <location>
        <begin position="526"/>
        <end position="536"/>
    </location>
</feature>
<keyword evidence="6" id="KW-0206">Cytoskeleton</keyword>
<dbReference type="AlphaFoldDB" id="A0AAV2I381"/>
<dbReference type="InterPro" id="IPR026742">
    <property type="entry name" value="Centrosomal_kizuma"/>
</dbReference>